<dbReference type="Proteomes" id="UP000050786">
    <property type="component" value="Unassembled WGS sequence"/>
</dbReference>
<proteinExistence type="predicted"/>
<protein>
    <submittedName>
        <fullName evidence="1">Uncharacterized protein</fullName>
    </submittedName>
</protein>
<evidence type="ECO:0000313" key="1">
    <source>
        <dbReference type="EMBL" id="CUH45563.1"/>
    </source>
</evidence>
<sequence>MDRQNSVWYKLKVFKTRSPLSPSMQSPDQKTRMIALSPKQPDRNPNLRSCSKLNASARRCIAARKAAIRCERSEIGRVYDRVAGRSCRMPLFEKRLETAKKLPLASIGQCPLRWLGLSISELPISHSRQNWLPIVRYAIGLRCPPNAYRLIRSGLDCGVGQASLLQPVYDQLSLFR</sequence>
<dbReference type="AlphaFoldDB" id="A0A0P1E8V1"/>
<name>A0A0P1E8V1_9RHOB</name>
<keyword evidence="2" id="KW-1185">Reference proteome</keyword>
<reference evidence="2" key="1">
    <citation type="submission" date="2015-09" db="EMBL/GenBank/DDBJ databases">
        <authorList>
            <person name="Rodrigo-Torres L."/>
            <person name="Arahal D.R."/>
        </authorList>
    </citation>
    <scope>NUCLEOTIDE SEQUENCE [LARGE SCALE GENOMIC DNA]</scope>
    <source>
        <strain evidence="2">CECT 4293</strain>
    </source>
</reference>
<accession>A0A0P1E8V1</accession>
<gene>
    <name evidence="1" type="ORF">RUM4293_04479</name>
</gene>
<evidence type="ECO:0000313" key="2">
    <source>
        <dbReference type="Proteomes" id="UP000050786"/>
    </source>
</evidence>
<organism evidence="1 2">
    <name type="scientific">Ruegeria atlantica</name>
    <dbReference type="NCBI Taxonomy" id="81569"/>
    <lineage>
        <taxon>Bacteria</taxon>
        <taxon>Pseudomonadati</taxon>
        <taxon>Pseudomonadota</taxon>
        <taxon>Alphaproteobacteria</taxon>
        <taxon>Rhodobacterales</taxon>
        <taxon>Roseobacteraceae</taxon>
        <taxon>Ruegeria</taxon>
    </lineage>
</organism>
<dbReference type="EMBL" id="CYPS01000067">
    <property type="protein sequence ID" value="CUH45563.1"/>
    <property type="molecule type" value="Genomic_DNA"/>
</dbReference>